<organism evidence="1 2">
    <name type="scientific">Ceratodon purpureus</name>
    <name type="common">Fire moss</name>
    <name type="synonym">Dicranum purpureum</name>
    <dbReference type="NCBI Taxonomy" id="3225"/>
    <lineage>
        <taxon>Eukaryota</taxon>
        <taxon>Viridiplantae</taxon>
        <taxon>Streptophyta</taxon>
        <taxon>Embryophyta</taxon>
        <taxon>Bryophyta</taxon>
        <taxon>Bryophytina</taxon>
        <taxon>Bryopsida</taxon>
        <taxon>Dicranidae</taxon>
        <taxon>Pseudoditrichales</taxon>
        <taxon>Ditrichaceae</taxon>
        <taxon>Ceratodon</taxon>
    </lineage>
</organism>
<evidence type="ECO:0000313" key="1">
    <source>
        <dbReference type="EMBL" id="KAG0575960.1"/>
    </source>
</evidence>
<name>A0A8T0HXU5_CERPU</name>
<gene>
    <name evidence="1" type="ORF">KC19_5G044000</name>
</gene>
<dbReference type="AlphaFoldDB" id="A0A8T0HXU5"/>
<dbReference type="Proteomes" id="UP000822688">
    <property type="component" value="Chromosome 5"/>
</dbReference>
<dbReference type="EMBL" id="CM026425">
    <property type="protein sequence ID" value="KAG0575960.1"/>
    <property type="molecule type" value="Genomic_DNA"/>
</dbReference>
<accession>A0A8T0HXU5</accession>
<proteinExistence type="predicted"/>
<reference evidence="1" key="1">
    <citation type="submission" date="2020-06" db="EMBL/GenBank/DDBJ databases">
        <title>WGS assembly of Ceratodon purpureus strain R40.</title>
        <authorList>
            <person name="Carey S.B."/>
            <person name="Jenkins J."/>
            <person name="Shu S."/>
            <person name="Lovell J.T."/>
            <person name="Sreedasyam A."/>
            <person name="Maumus F."/>
            <person name="Tiley G.P."/>
            <person name="Fernandez-Pozo N."/>
            <person name="Barry K."/>
            <person name="Chen C."/>
            <person name="Wang M."/>
            <person name="Lipzen A."/>
            <person name="Daum C."/>
            <person name="Saski C.A."/>
            <person name="Payton A.C."/>
            <person name="Mcbreen J.C."/>
            <person name="Conrad R.E."/>
            <person name="Kollar L.M."/>
            <person name="Olsson S."/>
            <person name="Huttunen S."/>
            <person name="Landis J.B."/>
            <person name="Wickett N.J."/>
            <person name="Johnson M.G."/>
            <person name="Rensing S.A."/>
            <person name="Grimwood J."/>
            <person name="Schmutz J."/>
            <person name="Mcdaniel S.F."/>
        </authorList>
    </citation>
    <scope>NUCLEOTIDE SEQUENCE</scope>
    <source>
        <strain evidence="1">R40</strain>
    </source>
</reference>
<keyword evidence="2" id="KW-1185">Reference proteome</keyword>
<comment type="caution">
    <text evidence="1">The sequence shown here is derived from an EMBL/GenBank/DDBJ whole genome shotgun (WGS) entry which is preliminary data.</text>
</comment>
<evidence type="ECO:0000313" key="2">
    <source>
        <dbReference type="Proteomes" id="UP000822688"/>
    </source>
</evidence>
<protein>
    <submittedName>
        <fullName evidence="1">Uncharacterized protein</fullName>
    </submittedName>
</protein>
<sequence>MILFLTSKSPCFHGFKHFYAIISNYWYTYAPQNVVMRSYQDREKRSLPHAIGLSSTVLDQTKTRHHCSKGRPNTSSKSTPTLSWTKLIPLPSQCMFDSSQENATIIRRCYTL</sequence>